<gene>
    <name evidence="4" type="ORF">NC595_17355</name>
</gene>
<reference evidence="4 5" key="1">
    <citation type="submission" date="2022-06" db="EMBL/GenBank/DDBJ databases">
        <title>Dyella sp. Sa strain:Sa Genome sequencing.</title>
        <authorList>
            <person name="Park S."/>
        </authorList>
    </citation>
    <scope>NUCLEOTIDE SEQUENCE [LARGE SCALE GENOMIC DNA]</scope>
    <source>
        <strain evidence="4 5">Sa</strain>
    </source>
</reference>
<dbReference type="InterPro" id="IPR002110">
    <property type="entry name" value="Ankyrin_rpt"/>
</dbReference>
<organism evidence="4 5">
    <name type="scientific">Dyella lutea</name>
    <dbReference type="NCBI Taxonomy" id="2950441"/>
    <lineage>
        <taxon>Bacteria</taxon>
        <taxon>Pseudomonadati</taxon>
        <taxon>Pseudomonadota</taxon>
        <taxon>Gammaproteobacteria</taxon>
        <taxon>Lysobacterales</taxon>
        <taxon>Rhodanobacteraceae</taxon>
        <taxon>Dyella</taxon>
    </lineage>
</organism>
<keyword evidence="2 3" id="KW-0040">ANK repeat</keyword>
<sequence length="524" mass="55750">MPHRTLPQHPDIGQLKRQAKELKRAAGDGDVAALARFRQLPAYAGWSDDALRNEPLALHDAQSVLAREHGFPSWKALAEHVEEASLRHDDIPTAFVEAATDGRTDRARRLLERHRQLPAASFHAALVMGDAPRVLARLAEQPALATQAGGPRGWQPLHYVCHTSLGRSGLADAAGLVAIARQLLAMGADARLRFPWVHHGVQRAVLWGAMLVTESLALAEVLFAAGADPNDGVTLPILASGGDLARLDFLHAHGASANQPWATDGSATLYAILQWSNAIDGVRWLLEHGADADPVFATNGESPLHVAARRGDVALVALLAAHGADLTRRRADGRTPYAIAALNGNDAVAGWLAAHGAGDVLAPVDRLVASAARGDRAAVDAMLAEEPTLRGAIRADHYAALYRAAEEGHVAAIEALLACGLDVDRGDEEIGKTALHCAAMRGQPDATRALLAHGASTAVRDHEFHAQPLVWAAEGSRMAEGHGGEHAVVGRLLLDAGSPVDWQSDEQPGDAIVEILDEWQRMRR</sequence>
<dbReference type="EMBL" id="JAMZEK010000004">
    <property type="protein sequence ID" value="MCP1375819.1"/>
    <property type="molecule type" value="Genomic_DNA"/>
</dbReference>
<dbReference type="SMART" id="SM00248">
    <property type="entry name" value="ANK"/>
    <property type="match status" value="6"/>
</dbReference>
<evidence type="ECO:0000256" key="2">
    <source>
        <dbReference type="ARBA" id="ARBA00023043"/>
    </source>
</evidence>
<dbReference type="Gene3D" id="1.25.40.20">
    <property type="entry name" value="Ankyrin repeat-containing domain"/>
    <property type="match status" value="3"/>
</dbReference>
<keyword evidence="5" id="KW-1185">Reference proteome</keyword>
<evidence type="ECO:0000256" key="3">
    <source>
        <dbReference type="PROSITE-ProRule" id="PRU00023"/>
    </source>
</evidence>
<dbReference type="SUPFAM" id="SSF48403">
    <property type="entry name" value="Ankyrin repeat"/>
    <property type="match status" value="1"/>
</dbReference>
<dbReference type="InterPro" id="IPR050663">
    <property type="entry name" value="Ankyrin-SOCS_Box"/>
</dbReference>
<proteinExistence type="predicted"/>
<dbReference type="RefSeq" id="WP_253568578.1">
    <property type="nucleotide sequence ID" value="NZ_JAMZEK010000004.1"/>
</dbReference>
<feature type="repeat" description="ANK" evidence="3">
    <location>
        <begin position="396"/>
        <end position="428"/>
    </location>
</feature>
<dbReference type="PANTHER" id="PTHR24193:SF121">
    <property type="entry name" value="ADA2A-CONTAINING COMPLEX COMPONENT 3, ISOFORM D"/>
    <property type="match status" value="1"/>
</dbReference>
<dbReference type="PANTHER" id="PTHR24193">
    <property type="entry name" value="ANKYRIN REPEAT PROTEIN"/>
    <property type="match status" value="1"/>
</dbReference>
<accession>A0ABT1FER0</accession>
<dbReference type="InterPro" id="IPR036770">
    <property type="entry name" value="Ankyrin_rpt-contain_sf"/>
</dbReference>
<evidence type="ECO:0000313" key="5">
    <source>
        <dbReference type="Proteomes" id="UP001204615"/>
    </source>
</evidence>
<evidence type="ECO:0000256" key="1">
    <source>
        <dbReference type="ARBA" id="ARBA00022737"/>
    </source>
</evidence>
<comment type="caution">
    <text evidence="4">The sequence shown here is derived from an EMBL/GenBank/DDBJ whole genome shotgun (WGS) entry which is preliminary data.</text>
</comment>
<dbReference type="Pfam" id="PF12796">
    <property type="entry name" value="Ank_2"/>
    <property type="match status" value="2"/>
</dbReference>
<evidence type="ECO:0000313" key="4">
    <source>
        <dbReference type="EMBL" id="MCP1375819.1"/>
    </source>
</evidence>
<dbReference type="PROSITE" id="PS50297">
    <property type="entry name" value="ANK_REP_REGION"/>
    <property type="match status" value="2"/>
</dbReference>
<feature type="repeat" description="ANK" evidence="3">
    <location>
        <begin position="430"/>
        <end position="462"/>
    </location>
</feature>
<protein>
    <submittedName>
        <fullName evidence="4">Ankyrin repeat domain-containing protein</fullName>
    </submittedName>
</protein>
<keyword evidence="1" id="KW-0677">Repeat</keyword>
<feature type="repeat" description="ANK" evidence="3">
    <location>
        <begin position="299"/>
        <end position="331"/>
    </location>
</feature>
<dbReference type="PROSITE" id="PS50088">
    <property type="entry name" value="ANK_REPEAT"/>
    <property type="match status" value="3"/>
</dbReference>
<dbReference type="Proteomes" id="UP001204615">
    <property type="component" value="Unassembled WGS sequence"/>
</dbReference>
<name>A0ABT1FER0_9GAMM</name>